<gene>
    <name evidence="2" type="ORF">FHG12_07830</name>
</gene>
<reference evidence="2 3" key="1">
    <citation type="submission" date="2019-06" db="EMBL/GenBank/DDBJ databases">
        <authorList>
            <person name="Srinivasan S."/>
        </authorList>
    </citation>
    <scope>NUCLEOTIDE SEQUENCE [LARGE SCALE GENOMIC DNA]</scope>
    <source>
        <strain evidence="2 3">17J68-5</strain>
    </source>
</reference>
<keyword evidence="2" id="KW-0808">Transferase</keyword>
<dbReference type="InterPro" id="IPR000182">
    <property type="entry name" value="GNAT_dom"/>
</dbReference>
<dbReference type="KEGG" id="hyj:FHG12_07830"/>
<dbReference type="OrthoDB" id="9788916at2"/>
<evidence type="ECO:0000313" key="3">
    <source>
        <dbReference type="Proteomes" id="UP000305398"/>
    </source>
</evidence>
<dbReference type="Gene3D" id="3.40.630.30">
    <property type="match status" value="1"/>
</dbReference>
<dbReference type="InterPro" id="IPR016181">
    <property type="entry name" value="Acyl_CoA_acyltransferase"/>
</dbReference>
<evidence type="ECO:0000313" key="2">
    <source>
        <dbReference type="EMBL" id="QDA60023.1"/>
    </source>
</evidence>
<protein>
    <submittedName>
        <fullName evidence="2">GNAT family N-acetyltransferase</fullName>
    </submittedName>
</protein>
<organism evidence="2 3">
    <name type="scientific">Hymenobacter jejuensis</name>
    <dbReference type="NCBI Taxonomy" id="2502781"/>
    <lineage>
        <taxon>Bacteria</taxon>
        <taxon>Pseudomonadati</taxon>
        <taxon>Bacteroidota</taxon>
        <taxon>Cytophagia</taxon>
        <taxon>Cytophagales</taxon>
        <taxon>Hymenobacteraceae</taxon>
        <taxon>Hymenobacter</taxon>
    </lineage>
</organism>
<dbReference type="GO" id="GO:0016747">
    <property type="term" value="F:acyltransferase activity, transferring groups other than amino-acyl groups"/>
    <property type="evidence" value="ECO:0007669"/>
    <property type="project" value="InterPro"/>
</dbReference>
<dbReference type="EMBL" id="CP040896">
    <property type="protein sequence ID" value="QDA60023.1"/>
    <property type="molecule type" value="Genomic_DNA"/>
</dbReference>
<proteinExistence type="predicted"/>
<accession>A0A5B7ZZW2</accession>
<dbReference type="PANTHER" id="PTHR43328">
    <property type="entry name" value="ACETYLTRANSFERASE-RELATED"/>
    <property type="match status" value="1"/>
</dbReference>
<dbReference type="RefSeq" id="WP_139515201.1">
    <property type="nucleotide sequence ID" value="NZ_CP040896.1"/>
</dbReference>
<feature type="domain" description="N-acetyltransferase" evidence="1">
    <location>
        <begin position="26"/>
        <end position="180"/>
    </location>
</feature>
<dbReference type="PANTHER" id="PTHR43328:SF1">
    <property type="entry name" value="N-ACETYLTRANSFERASE DOMAIN-CONTAINING PROTEIN"/>
    <property type="match status" value="1"/>
</dbReference>
<dbReference type="SUPFAM" id="SSF55729">
    <property type="entry name" value="Acyl-CoA N-acyltransferases (Nat)"/>
    <property type="match status" value="1"/>
</dbReference>
<dbReference type="Pfam" id="PF13302">
    <property type="entry name" value="Acetyltransf_3"/>
    <property type="match status" value="1"/>
</dbReference>
<sequence length="180" mass="20202">MAENLLRPTLDLPVPGARLRPWCAADATVLAEQANDRGVWQNLRDVFPHPYSVGDAEWYINFVSDVHSRDVHLAFEVDGEAAGSISIMFKSDVHYRSAEIGYWLGRRYWGRGIGTAAVQVLSDYVFRHFDICRLYATVFAHNAASARVLEKAGYELEGCLRKSMTKDGETFDGLLYALVV</sequence>
<dbReference type="Proteomes" id="UP000305398">
    <property type="component" value="Chromosome"/>
</dbReference>
<dbReference type="AlphaFoldDB" id="A0A5B7ZZW2"/>
<evidence type="ECO:0000259" key="1">
    <source>
        <dbReference type="PROSITE" id="PS51186"/>
    </source>
</evidence>
<keyword evidence="3" id="KW-1185">Reference proteome</keyword>
<name>A0A5B7ZZW2_9BACT</name>
<dbReference type="PROSITE" id="PS51186">
    <property type="entry name" value="GNAT"/>
    <property type="match status" value="1"/>
</dbReference>